<proteinExistence type="predicted"/>
<dbReference type="Pfam" id="PF14602">
    <property type="entry name" value="Hexapep_2"/>
    <property type="match status" value="1"/>
</dbReference>
<reference evidence="4 5" key="2">
    <citation type="submission" date="2020-05" db="EMBL/GenBank/DDBJ databases">
        <title>Draft genome sequence of Desulfovibrio sp. strainFSS-1.</title>
        <authorList>
            <person name="Shimoshige H."/>
            <person name="Kobayashi H."/>
            <person name="Maekawa T."/>
        </authorList>
    </citation>
    <scope>NUCLEOTIDE SEQUENCE [LARGE SCALE GENOMIC DNA]</scope>
    <source>
        <strain evidence="4 5">SIID29052-01</strain>
    </source>
</reference>
<dbReference type="RefSeq" id="WP_173083543.1">
    <property type="nucleotide sequence ID" value="NZ_BLTE01000007.1"/>
</dbReference>
<reference evidence="4 5" key="1">
    <citation type="submission" date="2020-04" db="EMBL/GenBank/DDBJ databases">
        <authorList>
            <consortium name="Desulfovibrio sp. FSS-1 genome sequencing consortium"/>
            <person name="Shimoshige H."/>
            <person name="Kobayashi H."/>
            <person name="Maekawa T."/>
        </authorList>
    </citation>
    <scope>NUCLEOTIDE SEQUENCE [LARGE SCALE GENOMIC DNA]</scope>
    <source>
        <strain evidence="4 5">SIID29052-01</strain>
    </source>
</reference>
<evidence type="ECO:0000256" key="3">
    <source>
        <dbReference type="ARBA" id="ARBA00023315"/>
    </source>
</evidence>
<dbReference type="EMBL" id="BLTE01000007">
    <property type="protein sequence ID" value="GFK93957.1"/>
    <property type="molecule type" value="Genomic_DNA"/>
</dbReference>
<dbReference type="InterPro" id="IPR011004">
    <property type="entry name" value="Trimer_LpxA-like_sf"/>
</dbReference>
<name>A0A6V8LWC3_9BACT</name>
<organism evidence="4 5">
    <name type="scientific">Fundidesulfovibrio magnetotacticus</name>
    <dbReference type="NCBI Taxonomy" id="2730080"/>
    <lineage>
        <taxon>Bacteria</taxon>
        <taxon>Pseudomonadati</taxon>
        <taxon>Thermodesulfobacteriota</taxon>
        <taxon>Desulfovibrionia</taxon>
        <taxon>Desulfovibrionales</taxon>
        <taxon>Desulfovibrionaceae</taxon>
        <taxon>Fundidesulfovibrio</taxon>
    </lineage>
</organism>
<dbReference type="PROSITE" id="PS00101">
    <property type="entry name" value="HEXAPEP_TRANSFERASES"/>
    <property type="match status" value="1"/>
</dbReference>
<evidence type="ECO:0000256" key="2">
    <source>
        <dbReference type="ARBA" id="ARBA00022737"/>
    </source>
</evidence>
<comment type="caution">
    <text evidence="4">The sequence shown here is derived from an EMBL/GenBank/DDBJ whole genome shotgun (WGS) entry which is preliminary data.</text>
</comment>
<sequence>MSNPRQEPQGRLEDYMGRTGQAGLAVYLASRASSPLRYALEQTAQALVGWLPGLPGMALRGALYRPLLGACASTPVFESGAELLHMDSIRLGRSVYVDRLARLHASAAAIELGDCTRVMRAAYLCTFTSDSRPGEGIVTGARCWIGVNAVLASGQGGITLGEQVLIGPGAMIVTGDHDFRRLDLQAVERAYTGRPVTVGDNVWIGAGAVLLGGVTVGRDAVIAAGAVVTRDVPPRSVAGGVPAKIISDIEQGAGS</sequence>
<dbReference type="Gene3D" id="2.160.10.10">
    <property type="entry name" value="Hexapeptide repeat proteins"/>
    <property type="match status" value="1"/>
</dbReference>
<gene>
    <name evidence="4" type="primary">maa</name>
    <name evidence="4" type="ORF">NNJEOMEG_01795</name>
</gene>
<accession>A0A6V8LWC3</accession>
<dbReference type="GO" id="GO:0008925">
    <property type="term" value="F:maltose O-acetyltransferase activity"/>
    <property type="evidence" value="ECO:0007669"/>
    <property type="project" value="UniProtKB-EC"/>
</dbReference>
<dbReference type="InterPro" id="IPR051159">
    <property type="entry name" value="Hexapeptide_acetyltransf"/>
</dbReference>
<dbReference type="PANTHER" id="PTHR23416:SF78">
    <property type="entry name" value="LIPOPOLYSACCHARIDE BIOSYNTHESIS O-ACETYL TRANSFERASE WBBJ-RELATED"/>
    <property type="match status" value="1"/>
</dbReference>
<dbReference type="Proteomes" id="UP000494245">
    <property type="component" value="Unassembled WGS sequence"/>
</dbReference>
<keyword evidence="1 4" id="KW-0808">Transferase</keyword>
<keyword evidence="2" id="KW-0677">Repeat</keyword>
<dbReference type="AlphaFoldDB" id="A0A6V8LWC3"/>
<dbReference type="CDD" id="cd04647">
    <property type="entry name" value="LbH_MAT_like"/>
    <property type="match status" value="1"/>
</dbReference>
<evidence type="ECO:0000313" key="5">
    <source>
        <dbReference type="Proteomes" id="UP000494245"/>
    </source>
</evidence>
<keyword evidence="5" id="KW-1185">Reference proteome</keyword>
<dbReference type="Pfam" id="PF00132">
    <property type="entry name" value="Hexapep"/>
    <property type="match status" value="1"/>
</dbReference>
<dbReference type="InterPro" id="IPR001451">
    <property type="entry name" value="Hexapep"/>
</dbReference>
<dbReference type="SUPFAM" id="SSF51161">
    <property type="entry name" value="Trimeric LpxA-like enzymes"/>
    <property type="match status" value="1"/>
</dbReference>
<dbReference type="InterPro" id="IPR018357">
    <property type="entry name" value="Hexapep_transf_CS"/>
</dbReference>
<keyword evidence="3 4" id="KW-0012">Acyltransferase</keyword>
<evidence type="ECO:0000256" key="1">
    <source>
        <dbReference type="ARBA" id="ARBA00022679"/>
    </source>
</evidence>
<protein>
    <submittedName>
        <fullName evidence="4">Maltose O-acetyltransferase</fullName>
        <ecNumber evidence="4">2.3.1.79</ecNumber>
    </submittedName>
</protein>
<dbReference type="PANTHER" id="PTHR23416">
    <property type="entry name" value="SIALIC ACID SYNTHASE-RELATED"/>
    <property type="match status" value="1"/>
</dbReference>
<dbReference type="EC" id="2.3.1.79" evidence="4"/>
<evidence type="ECO:0000313" key="4">
    <source>
        <dbReference type="EMBL" id="GFK93957.1"/>
    </source>
</evidence>